<dbReference type="InterPro" id="IPR036388">
    <property type="entry name" value="WH-like_DNA-bd_sf"/>
</dbReference>
<dbReference type="GO" id="GO:0043531">
    <property type="term" value="F:ADP binding"/>
    <property type="evidence" value="ECO:0007669"/>
    <property type="project" value="InterPro"/>
</dbReference>
<reference evidence="7 8" key="1">
    <citation type="journal article" date="2016" name="DNA Res.">
        <title>The draft genome of MD-2 pineapple using hybrid error correction of long reads.</title>
        <authorList>
            <person name="Redwan R.M."/>
            <person name="Saidin A."/>
            <person name="Kumar S.V."/>
        </authorList>
    </citation>
    <scope>NUCLEOTIDE SEQUENCE [LARGE SCALE GENOMIC DNA]</scope>
    <source>
        <strain evidence="8">cv. MD2</strain>
        <tissue evidence="7">Leaf</tissue>
    </source>
</reference>
<dbReference type="InterPro" id="IPR058922">
    <property type="entry name" value="WHD_DRP"/>
</dbReference>
<dbReference type="GO" id="GO:0006952">
    <property type="term" value="P:defense response"/>
    <property type="evidence" value="ECO:0007669"/>
    <property type="project" value="UniProtKB-KW"/>
</dbReference>
<dbReference type="InterPro" id="IPR032675">
    <property type="entry name" value="LRR_dom_sf"/>
</dbReference>
<name>A0A199W1F4_ANACO</name>
<organism evidence="7 8">
    <name type="scientific">Ananas comosus</name>
    <name type="common">Pineapple</name>
    <name type="synonym">Ananas ananas</name>
    <dbReference type="NCBI Taxonomy" id="4615"/>
    <lineage>
        <taxon>Eukaryota</taxon>
        <taxon>Viridiplantae</taxon>
        <taxon>Streptophyta</taxon>
        <taxon>Embryophyta</taxon>
        <taxon>Tracheophyta</taxon>
        <taxon>Spermatophyta</taxon>
        <taxon>Magnoliopsida</taxon>
        <taxon>Liliopsida</taxon>
        <taxon>Poales</taxon>
        <taxon>Bromeliaceae</taxon>
        <taxon>Bromelioideae</taxon>
        <taxon>Ananas</taxon>
    </lineage>
</organism>
<sequence>MSSNGCRTPFHRGCAGHGADKALDTWLWQLRDAVENAEDVLDELEYYELQKTIRDRDGKVRGILSICKRKFDSFLNRIFSDDTLKRLREAIKGLDRVVAGMGPLLQLVTRLYGPGVKRRKIEEVRNARETSSLLTESEVLGRDKERDRIVKWLIKPRDANVDVSAFTIVGMGGFGKTTLAQLVYSDERVREYFDPIMWVCVSQDFDATVITRKMLEGASSESFGDKSLNALHENLKQKLTSKRFLLILDDVWNDDKMTEWEKLVAPLKFGQRGSKILLTTRMGSVADMAAKVMKCKQESLNLNELEESDYMSLFNKHAFLGVNPNDYKNLQPIGEHISKKLGGCPLAIKVMGGMLNSCMDYEYWKKILEEDIMKLQHGNDSIMTILRLSYDHLPTNLQLCFRYYCLFPQDHMFKRKKLVNKWIGSGLIPQSICGKQKPEEIGKAYLNLLIRKSFFTCKTRDNWLKITKEYFMHDLLHDLARSVSQGECIRIGGDVAGITNIPRTVRHLSIEIVNLLSIREISALKNLRSLVISGKKYDMHNADYVPEFIEVIKGFKKLRLFILNVNFDLSKLLDALSSLIHLRYLSLSLSLSPWNVMNESIEYDGLTNLANLRSLDVSSDVVQNIPYISKLPFIYKLKNFIVREKSGYKISELKNLRDLRHLCIRKLENVTTSEEAVEAKLNEKEYLKSLSLEWSADRFNSAEADEQLLDNLYPHSNLKKMCIKQYQGAKSPCWMTNLSLSNLTTIELIKCKGWEHLPPLGQFSSLQHLRLWRLHTIKQIDCSFFGNSSRCAFPSLTELQLLDMPNLEEWIGVDDDGCMFPQLHTMKIISCPNLREIPTLPYSLRKLEISNRQEHSQGLERLVIKQCEKLEYVPTEFFQKFDTLKSLCIEECPQLTNRGISDIRLPSTLCGLTIGSCGDLQVPLLQLLPNLTSLSGLAIKHCKELSSLGGIRGLVSLRSLEIRGCDKLIEAALLLQPPFPNDVGQKWNAEDCFLKNGGLSIDHHALLLMEPLRSLSSINWLVLYDAPQLTSLPEEWLLQNHAALKFLEIPNASSLQSLPQSMTKLCSLHSLVVNDANLIQSLPDLPTSLRALSITGCHPVLKERCQENIGLDWPKIAHIPDDYLAFPGQCKSSQVRGILSKCKKKFDRFVDRRFSNDTLKRLREAVKGLDRAVAGMGPLVQLVAGLYGPSVKRQKLKEIKNARETSSLVIKSEVLGRDKETDLIVEWLIKSGDADVDVSAFTIVGMGGLGKTTLAQLIYHDERVREYFDPIMWVCISQDFDVTVITRKILECVSSGNFGDKSLHALHENLKQKLTSKRFLLILDDVWNDDQTAEWEKLVAPLKFGQRGSKILLTTRMGSVADMTAKVMKCKRESLNLNELEENDYMLLFNKHAFLGVNPDGYKNLQLIGKHIAKKLGGCPLAIKVMGGILNSCMDYEYWKKILEEDIIKLKHGKDSIMTILRLSYDHLPTNLQLCFRYCSLFPQDHMFKRKKLVNMWIGSGLIPQSICERQRLEDIGNEYLNLLTRKSFFTCKTSDNGLKITKEYFMHDLLHDLAQSVSLGECIRARSDILGITIPRTVRHLSIEMVNFLSIREISNLKNVRTLVISVKNDKQHNADHALEFLEVIKGFKKLRLLILDVNFDPYKLPDALSSLIYLRYLSLSLWPLMNESIEHDGLTNLVNLRSLVASDEVIQNIPYISKLPFIHKLQNFIVRDESGYKIGELKNLRDLRHLCIRKLENVRSYEEAIEANLNEKKYLKSLSLQWSADRFNSAEVDEQLLDNLCPHINLKKMHIAQYQGAKSPCWMTNLSLVNLTFIELINCKGWEHLPPLGQFSSLQYLRLGSLHAIKQIDCSVFESISGCAFPSLKELFFVDIPNLEKWIGVDDGCMFPQLHSMSITDCPNLREIPTLPYSLRQLEISNQQEHFQALERLVIRQCEKLEYVPPEFFGKFKAIKLLRIINCPKLTKRGISDVQLPSIPGDLAIGSCGDLEAPLLWSADLTSLTKLELFNCARIASLPPAQVCARWTMLSWLDIYNCKELSSFGGIQALVSLRYLQIRGCDKLIEVALLPQPPFPSDVDQKKNAADCLLENGTLLIDHHALLLMEPLRSLTFVNDFYFNPTSQPTSLPEEWLLQNHAALKKLSILDACSPQSLPRSMTKLRSLEILEVWNGNLIQSLPDLPNSLHTLRIMSCHPVLKERCQENIGLDWPKIANIRYLRIA</sequence>
<feature type="domain" description="R13L1/DRL21-like LRR repeat region" evidence="6">
    <location>
        <begin position="650"/>
        <end position="772"/>
    </location>
</feature>
<feature type="domain" description="Disease resistance protein winged helix" evidence="5">
    <location>
        <begin position="406"/>
        <end position="480"/>
    </location>
</feature>
<evidence type="ECO:0000259" key="6">
    <source>
        <dbReference type="Pfam" id="PF25019"/>
    </source>
</evidence>
<dbReference type="Gene3D" id="1.10.10.10">
    <property type="entry name" value="Winged helix-like DNA-binding domain superfamily/Winged helix DNA-binding domain"/>
    <property type="match status" value="2"/>
</dbReference>
<dbReference type="Pfam" id="PF00931">
    <property type="entry name" value="NB-ARC"/>
    <property type="match status" value="2"/>
</dbReference>
<gene>
    <name evidence="7" type="ORF">ACMD2_18054</name>
</gene>
<dbReference type="EMBL" id="LSRQ01000360">
    <property type="protein sequence ID" value="OAY83297.1"/>
    <property type="molecule type" value="Genomic_DNA"/>
</dbReference>
<evidence type="ECO:0000256" key="1">
    <source>
        <dbReference type="ARBA" id="ARBA00022614"/>
    </source>
</evidence>
<keyword evidence="3" id="KW-0611">Plant defense</keyword>
<dbReference type="SUPFAM" id="SSF52540">
    <property type="entry name" value="P-loop containing nucleoside triphosphate hydrolases"/>
    <property type="match status" value="2"/>
</dbReference>
<evidence type="ECO:0000256" key="2">
    <source>
        <dbReference type="ARBA" id="ARBA00022737"/>
    </source>
</evidence>
<feature type="domain" description="R13L1/DRL21-like LRR repeat region" evidence="6">
    <location>
        <begin position="1720"/>
        <end position="1843"/>
    </location>
</feature>
<dbReference type="Proteomes" id="UP000092600">
    <property type="component" value="Unassembled WGS sequence"/>
</dbReference>
<dbReference type="Pfam" id="PF25019">
    <property type="entry name" value="LRR_R13L1-DRL21"/>
    <property type="match status" value="2"/>
</dbReference>
<keyword evidence="2" id="KW-0677">Repeat</keyword>
<evidence type="ECO:0000259" key="4">
    <source>
        <dbReference type="Pfam" id="PF00931"/>
    </source>
</evidence>
<dbReference type="Gene3D" id="1.10.8.430">
    <property type="entry name" value="Helical domain of apoptotic protease-activating factors"/>
    <property type="match status" value="2"/>
</dbReference>
<evidence type="ECO:0000256" key="3">
    <source>
        <dbReference type="ARBA" id="ARBA00022821"/>
    </source>
</evidence>
<evidence type="ECO:0000259" key="5">
    <source>
        <dbReference type="Pfam" id="PF23559"/>
    </source>
</evidence>
<dbReference type="PRINTS" id="PR00364">
    <property type="entry name" value="DISEASERSIST"/>
</dbReference>
<dbReference type="InterPro" id="IPR002182">
    <property type="entry name" value="NB-ARC"/>
</dbReference>
<dbReference type="PANTHER" id="PTHR36766:SF40">
    <property type="entry name" value="DISEASE RESISTANCE PROTEIN RGA3"/>
    <property type="match status" value="1"/>
</dbReference>
<dbReference type="Gene3D" id="3.40.50.300">
    <property type="entry name" value="P-loop containing nucleotide triphosphate hydrolases"/>
    <property type="match status" value="2"/>
</dbReference>
<proteinExistence type="predicted"/>
<dbReference type="InterPro" id="IPR056789">
    <property type="entry name" value="LRR_R13L1-DRL21"/>
</dbReference>
<feature type="domain" description="Disease resistance protein winged helix" evidence="5">
    <location>
        <begin position="1481"/>
        <end position="1555"/>
    </location>
</feature>
<feature type="domain" description="NB-ARC" evidence="4">
    <location>
        <begin position="1218"/>
        <end position="1394"/>
    </location>
</feature>
<protein>
    <submittedName>
        <fullName evidence="7">Putative disease resistance protein RGA1</fullName>
    </submittedName>
</protein>
<evidence type="ECO:0000313" key="8">
    <source>
        <dbReference type="Proteomes" id="UP000092600"/>
    </source>
</evidence>
<dbReference type="Pfam" id="PF23559">
    <property type="entry name" value="WHD_DRP"/>
    <property type="match status" value="2"/>
</dbReference>
<comment type="caution">
    <text evidence="7">The sequence shown here is derived from an EMBL/GenBank/DDBJ whole genome shotgun (WGS) entry which is preliminary data.</text>
</comment>
<dbReference type="FunFam" id="3.40.50.300:FF:001091">
    <property type="entry name" value="Probable disease resistance protein At1g61300"/>
    <property type="match status" value="2"/>
</dbReference>
<dbReference type="Gene3D" id="3.80.10.10">
    <property type="entry name" value="Ribonuclease Inhibitor"/>
    <property type="match status" value="6"/>
</dbReference>
<accession>A0A199W1F4</accession>
<keyword evidence="1" id="KW-0433">Leucine-rich repeat</keyword>
<evidence type="ECO:0000313" key="7">
    <source>
        <dbReference type="EMBL" id="OAY83297.1"/>
    </source>
</evidence>
<dbReference type="InterPro" id="IPR042197">
    <property type="entry name" value="Apaf_helical"/>
</dbReference>
<dbReference type="SUPFAM" id="SSF52058">
    <property type="entry name" value="L domain-like"/>
    <property type="match status" value="4"/>
</dbReference>
<dbReference type="InterPro" id="IPR027417">
    <property type="entry name" value="P-loop_NTPase"/>
</dbReference>
<dbReference type="PANTHER" id="PTHR36766">
    <property type="entry name" value="PLANT BROAD-SPECTRUM MILDEW RESISTANCE PROTEIN RPW8"/>
    <property type="match status" value="1"/>
</dbReference>
<feature type="domain" description="NB-ARC" evidence="4">
    <location>
        <begin position="143"/>
        <end position="319"/>
    </location>
</feature>